<feature type="domain" description="AB hydrolase-1" evidence="2">
    <location>
        <begin position="63"/>
        <end position="186"/>
    </location>
</feature>
<accession>A0A316U975</accession>
<protein>
    <submittedName>
        <fullName evidence="3">Alpha/beta-hydrolase</fullName>
    </submittedName>
</protein>
<feature type="region of interest" description="Disordered" evidence="1">
    <location>
        <begin position="1"/>
        <end position="26"/>
    </location>
</feature>
<evidence type="ECO:0000256" key="1">
    <source>
        <dbReference type="SAM" id="MobiDB-lite"/>
    </source>
</evidence>
<reference evidence="3 4" key="1">
    <citation type="journal article" date="2018" name="Mol. Biol. Evol.">
        <title>Broad Genomic Sampling Reveals a Smut Pathogenic Ancestry of the Fungal Clade Ustilaginomycotina.</title>
        <authorList>
            <person name="Kijpornyongpan T."/>
            <person name="Mondo S.J."/>
            <person name="Barry K."/>
            <person name="Sandor L."/>
            <person name="Lee J."/>
            <person name="Lipzen A."/>
            <person name="Pangilinan J."/>
            <person name="LaButti K."/>
            <person name="Hainaut M."/>
            <person name="Henrissat B."/>
            <person name="Grigoriev I.V."/>
            <person name="Spatafora J.W."/>
            <person name="Aime M.C."/>
        </authorList>
    </citation>
    <scope>NUCLEOTIDE SEQUENCE [LARGE SCALE GENOMIC DNA]</scope>
    <source>
        <strain evidence="3 4">MCA 4718</strain>
    </source>
</reference>
<dbReference type="Pfam" id="PF00561">
    <property type="entry name" value="Abhydrolase_1"/>
    <property type="match status" value="1"/>
</dbReference>
<evidence type="ECO:0000313" key="3">
    <source>
        <dbReference type="EMBL" id="PWN21404.1"/>
    </source>
</evidence>
<dbReference type="GO" id="GO:0016787">
    <property type="term" value="F:hydrolase activity"/>
    <property type="evidence" value="ECO:0007669"/>
    <property type="project" value="UniProtKB-KW"/>
</dbReference>
<dbReference type="PANTHER" id="PTHR11440">
    <property type="entry name" value="LECITHIN-CHOLESTEROL ACYLTRANSFERASE-RELATED"/>
    <property type="match status" value="1"/>
</dbReference>
<organism evidence="3 4">
    <name type="scientific">Pseudomicrostroma glucosiphilum</name>
    <dbReference type="NCBI Taxonomy" id="1684307"/>
    <lineage>
        <taxon>Eukaryota</taxon>
        <taxon>Fungi</taxon>
        <taxon>Dikarya</taxon>
        <taxon>Basidiomycota</taxon>
        <taxon>Ustilaginomycotina</taxon>
        <taxon>Exobasidiomycetes</taxon>
        <taxon>Microstromatales</taxon>
        <taxon>Microstromatales incertae sedis</taxon>
        <taxon>Pseudomicrostroma</taxon>
    </lineage>
</organism>
<dbReference type="AlphaFoldDB" id="A0A316U975"/>
<dbReference type="OrthoDB" id="5592486at2759"/>
<proteinExistence type="predicted"/>
<dbReference type="InterPro" id="IPR029058">
    <property type="entry name" value="AB_hydrolase_fold"/>
</dbReference>
<name>A0A316U975_9BASI</name>
<feature type="compositionally biased region" description="Basic and acidic residues" evidence="1">
    <location>
        <begin position="14"/>
        <end position="26"/>
    </location>
</feature>
<dbReference type="Gene3D" id="3.40.50.1820">
    <property type="entry name" value="alpha/beta hydrolase"/>
    <property type="match status" value="1"/>
</dbReference>
<keyword evidence="3" id="KW-0378">Hydrolase</keyword>
<dbReference type="InterPro" id="IPR000073">
    <property type="entry name" value="AB_hydrolase_1"/>
</dbReference>
<evidence type="ECO:0000313" key="4">
    <source>
        <dbReference type="Proteomes" id="UP000245942"/>
    </source>
</evidence>
<keyword evidence="4" id="KW-1185">Reference proteome</keyword>
<dbReference type="RefSeq" id="XP_025348564.1">
    <property type="nucleotide sequence ID" value="XM_025490254.1"/>
</dbReference>
<evidence type="ECO:0000259" key="2">
    <source>
        <dbReference type="Pfam" id="PF00561"/>
    </source>
</evidence>
<sequence length="323" mass="36240">MRKLFASGDSGGSNEERGKGWAKEQKDRVDRALDDVEQAKQTPLEYTAVRVQKSYEKPKLPCVFLHGLFGFATLTPFISLPQLTFDYWRGVIDVLEENGVEVLVTNATTSASIEERAKDACRMIEERFPGREVNLLGHSMGGLDSRYIASCIKDRTFKVASVTTIATPHRGSPFASYLLYNMIGRQRLPTLLNLVKTVGIPGEGRAFENLTTERMKEFNELCKDAKDTKYYSWGAAFRPGVFNEFRWPWAVVWEKEGHNDGLVSVSSSQWGKYRGTLKGSHIEIIGWGNAWASMSASLTGSEAPFDCQNFYLNACEDLAREGF</sequence>
<gene>
    <name evidence="3" type="ORF">BCV69DRAFT_247635</name>
</gene>
<dbReference type="Proteomes" id="UP000245942">
    <property type="component" value="Unassembled WGS sequence"/>
</dbReference>
<dbReference type="STRING" id="1684307.A0A316U975"/>
<dbReference type="EMBL" id="KZ819325">
    <property type="protein sequence ID" value="PWN21404.1"/>
    <property type="molecule type" value="Genomic_DNA"/>
</dbReference>
<dbReference type="SUPFAM" id="SSF53474">
    <property type="entry name" value="alpha/beta-Hydrolases"/>
    <property type="match status" value="1"/>
</dbReference>
<dbReference type="GeneID" id="37011988"/>